<gene>
    <name evidence="2" type="ORF">Tco_1054779</name>
</gene>
<evidence type="ECO:0000313" key="3">
    <source>
        <dbReference type="Proteomes" id="UP001151760"/>
    </source>
</evidence>
<sequence length="183" mass="20184">MKIHNSVSIAILPDGSPTNHHRLKKKNDKPKSQLIPYPQVDHPRATMITHHLNQTWSYHQGVNLQSGEVVVVGKRQKVQRKSNSVVGGVNFFYFANAAYTYSLEYAFHPCAHSCCFSGCGQSTCSGGGVCGVCSGGEFSDLVQWVCSRDTMSVCMGSRHFAKDPRDYFHSQQVNATDQKAGTK</sequence>
<feature type="region of interest" description="Disordered" evidence="1">
    <location>
        <begin position="14"/>
        <end position="35"/>
    </location>
</feature>
<organism evidence="2 3">
    <name type="scientific">Tanacetum coccineum</name>
    <dbReference type="NCBI Taxonomy" id="301880"/>
    <lineage>
        <taxon>Eukaryota</taxon>
        <taxon>Viridiplantae</taxon>
        <taxon>Streptophyta</taxon>
        <taxon>Embryophyta</taxon>
        <taxon>Tracheophyta</taxon>
        <taxon>Spermatophyta</taxon>
        <taxon>Magnoliopsida</taxon>
        <taxon>eudicotyledons</taxon>
        <taxon>Gunneridae</taxon>
        <taxon>Pentapetalae</taxon>
        <taxon>asterids</taxon>
        <taxon>campanulids</taxon>
        <taxon>Asterales</taxon>
        <taxon>Asteraceae</taxon>
        <taxon>Asteroideae</taxon>
        <taxon>Anthemideae</taxon>
        <taxon>Anthemidinae</taxon>
        <taxon>Tanacetum</taxon>
    </lineage>
</organism>
<dbReference type="EMBL" id="BQNB010018991">
    <property type="protein sequence ID" value="GJT80437.1"/>
    <property type="molecule type" value="Genomic_DNA"/>
</dbReference>
<dbReference type="Proteomes" id="UP001151760">
    <property type="component" value="Unassembled WGS sequence"/>
</dbReference>
<proteinExistence type="predicted"/>
<comment type="caution">
    <text evidence="2">The sequence shown here is derived from an EMBL/GenBank/DDBJ whole genome shotgun (WGS) entry which is preliminary data.</text>
</comment>
<reference evidence="2" key="1">
    <citation type="journal article" date="2022" name="Int. J. Mol. Sci.">
        <title>Draft Genome of Tanacetum Coccineum: Genomic Comparison of Closely Related Tanacetum-Family Plants.</title>
        <authorList>
            <person name="Yamashiro T."/>
            <person name="Shiraishi A."/>
            <person name="Nakayama K."/>
            <person name="Satake H."/>
        </authorList>
    </citation>
    <scope>NUCLEOTIDE SEQUENCE</scope>
</reference>
<reference evidence="2" key="2">
    <citation type="submission" date="2022-01" db="EMBL/GenBank/DDBJ databases">
        <authorList>
            <person name="Yamashiro T."/>
            <person name="Shiraishi A."/>
            <person name="Satake H."/>
            <person name="Nakayama K."/>
        </authorList>
    </citation>
    <scope>NUCLEOTIDE SEQUENCE</scope>
</reference>
<evidence type="ECO:0000313" key="2">
    <source>
        <dbReference type="EMBL" id="GJT80437.1"/>
    </source>
</evidence>
<protein>
    <submittedName>
        <fullName evidence="2">Uncharacterized protein</fullName>
    </submittedName>
</protein>
<name>A0ABQ5GZT6_9ASTR</name>
<keyword evidence="3" id="KW-1185">Reference proteome</keyword>
<accession>A0ABQ5GZT6</accession>
<feature type="compositionally biased region" description="Basic residues" evidence="1">
    <location>
        <begin position="19"/>
        <end position="28"/>
    </location>
</feature>
<evidence type="ECO:0000256" key="1">
    <source>
        <dbReference type="SAM" id="MobiDB-lite"/>
    </source>
</evidence>